<dbReference type="Gene3D" id="3.40.50.1820">
    <property type="entry name" value="alpha/beta hydrolase"/>
    <property type="match status" value="1"/>
</dbReference>
<accession>A0AB40CKB6</accession>
<evidence type="ECO:0000256" key="1">
    <source>
        <dbReference type="ARBA" id="ARBA00010088"/>
    </source>
</evidence>
<organism evidence="4 5">
    <name type="scientific">Dioscorea cayennensis subsp. rotundata</name>
    <name type="common">White Guinea yam</name>
    <name type="synonym">Dioscorea rotundata</name>
    <dbReference type="NCBI Taxonomy" id="55577"/>
    <lineage>
        <taxon>Eukaryota</taxon>
        <taxon>Viridiplantae</taxon>
        <taxon>Streptophyta</taxon>
        <taxon>Embryophyta</taxon>
        <taxon>Tracheophyta</taxon>
        <taxon>Spermatophyta</taxon>
        <taxon>Magnoliopsida</taxon>
        <taxon>Liliopsida</taxon>
        <taxon>Dioscoreales</taxon>
        <taxon>Dioscoreaceae</taxon>
        <taxon>Dioscorea</taxon>
    </lineage>
</organism>
<sequence>MATVLRNSSCLLSRLPFSSFQSPWLLSLRSLSQSLQTLACQEIQASEKPYDSTVLVLHGLLGSGRNWMTFSRNLLLELQKSSPSNEWRMVLVDLRNHGRSAGLKGFDPPHDMVNAAKDLSNLVKHHGWAWPEVVIGHSMGGKVGLEFIASCARGDYGDSAVLPKQLWVLDSDSGQVKSNGGDEVEKVLQTLQSLPSSLLSRKWVVDHMIQLGFSRSLSEWIGSNVKKSGEHYTWAFDLQAAIDMFNSYREKSYWSLLEHPPKDVKIEIVRAENSDRWDEHILQKLSSLTEKEERFDEGKVSLHVLPNSGHWVHVDNPKGLLEIILSNFISK</sequence>
<feature type="domain" description="AB hydrolase-1" evidence="3">
    <location>
        <begin position="54"/>
        <end position="321"/>
    </location>
</feature>
<proteinExistence type="inferred from homology"/>
<keyword evidence="4" id="KW-1185">Reference proteome</keyword>
<evidence type="ECO:0000256" key="2">
    <source>
        <dbReference type="ARBA" id="ARBA00022801"/>
    </source>
</evidence>
<dbReference type="RefSeq" id="XP_039139201.1">
    <property type="nucleotide sequence ID" value="XM_039283267.1"/>
</dbReference>
<gene>
    <name evidence="5" type="primary">LOC120276509</name>
</gene>
<dbReference type="InterPro" id="IPR000073">
    <property type="entry name" value="AB_hydrolase_1"/>
</dbReference>
<reference evidence="5" key="1">
    <citation type="submission" date="2025-08" db="UniProtKB">
        <authorList>
            <consortium name="RefSeq"/>
        </authorList>
    </citation>
    <scope>IDENTIFICATION</scope>
</reference>
<dbReference type="Pfam" id="PF12697">
    <property type="entry name" value="Abhydrolase_6"/>
    <property type="match status" value="1"/>
</dbReference>
<dbReference type="SUPFAM" id="SSF53474">
    <property type="entry name" value="alpha/beta-Hydrolases"/>
    <property type="match status" value="1"/>
</dbReference>
<dbReference type="PANTHER" id="PTHR43248">
    <property type="entry name" value="2-SUCCINYL-6-HYDROXY-2,4-CYCLOHEXADIENE-1-CARBOXYLATE SYNTHASE"/>
    <property type="match status" value="1"/>
</dbReference>
<dbReference type="AlphaFoldDB" id="A0AB40CKB6"/>
<dbReference type="GeneID" id="120276509"/>
<evidence type="ECO:0000259" key="3">
    <source>
        <dbReference type="Pfam" id="PF12697"/>
    </source>
</evidence>
<evidence type="ECO:0000313" key="4">
    <source>
        <dbReference type="Proteomes" id="UP001515500"/>
    </source>
</evidence>
<keyword evidence="2" id="KW-0378">Hydrolase</keyword>
<evidence type="ECO:0000313" key="5">
    <source>
        <dbReference type="RefSeq" id="XP_039139201.1"/>
    </source>
</evidence>
<dbReference type="Proteomes" id="UP001515500">
    <property type="component" value="Chromosome 14"/>
</dbReference>
<dbReference type="PANTHER" id="PTHR43248:SF3">
    <property type="entry name" value="AB HYDROLASE-1 DOMAIN-CONTAINING PROTEIN"/>
    <property type="match status" value="1"/>
</dbReference>
<dbReference type="GO" id="GO:0016787">
    <property type="term" value="F:hydrolase activity"/>
    <property type="evidence" value="ECO:0007669"/>
    <property type="project" value="UniProtKB-KW"/>
</dbReference>
<dbReference type="InterPro" id="IPR029058">
    <property type="entry name" value="AB_hydrolase_fold"/>
</dbReference>
<name>A0AB40CKB6_DIOCR</name>
<comment type="similarity">
    <text evidence="1">Belongs to the peptidase S33 family.</text>
</comment>
<dbReference type="InterPro" id="IPR051601">
    <property type="entry name" value="Serine_prot/Carboxylest_S33"/>
</dbReference>
<protein>
    <submittedName>
        <fullName evidence="5">Protein ABHD11-like</fullName>
    </submittedName>
</protein>